<sequence length="447" mass="49106">MGDGPQHAVGNMLRDSKRGLSSLPPELVAMILAHVGDRDFCRCLQASTLFWPSSADTTVEARKRRWRGCVDAPDFCATGNTEALALLMERGAPFDEGQCVVNAIVHGHADRVLDKLHRGGVIDNVAEARDKWLQDLCYEAARLDRVDILANEWRPHMLTDTIFDGAIKGDSLAAFQWACEKRGSVPTIRDIADVVIAGATNILRHCRHKLLDKRVSWSLIAYMAASQSVDIDFVFLCMGDAPSLASQEEICACLCGRATVRDVDLFYARFPDAFGDACLLAAARSKNLDAARWLCQRFPDWNDRFVEQLVRADPINAMFRSTPDLAAETKWFYDVGLVVDVPKLAHVAAQCGKVDILLHVIRATSPTLAAGAKAYDQDDMQQRHPETGAASARIRAAAVAGALARFLDTGDSMMHDSLVEWGVTAPCLGRIRVASFRAHASFSRTHT</sequence>
<gene>
    <name evidence="1" type="ORF">pneo_cds_740</name>
</gene>
<dbReference type="KEGG" id="vg:36843060"/>
<evidence type="ECO:0008006" key="2">
    <source>
        <dbReference type="Google" id="ProtNLM"/>
    </source>
</evidence>
<evidence type="ECO:0000313" key="1">
    <source>
        <dbReference type="EMBL" id="AVK76347.1"/>
    </source>
</evidence>
<organism evidence="1">
    <name type="scientific">Pandoravirus neocaledonia</name>
    <dbReference type="NCBI Taxonomy" id="2107708"/>
    <lineage>
        <taxon>Viruses</taxon>
        <taxon>Pandoravirus</taxon>
    </lineage>
</organism>
<dbReference type="GeneID" id="36843060"/>
<proteinExistence type="predicted"/>
<dbReference type="Proteomes" id="UP000249287">
    <property type="component" value="Segment"/>
</dbReference>
<dbReference type="RefSeq" id="YP_009482350.1">
    <property type="nucleotide sequence ID" value="NC_037666.1"/>
</dbReference>
<protein>
    <recommendedName>
        <fullName evidence="2">Ankyrin repeat domain containing protein</fullName>
    </recommendedName>
</protein>
<accession>A0A2U7UD44</accession>
<dbReference type="SUPFAM" id="SSF81383">
    <property type="entry name" value="F-box domain"/>
    <property type="match status" value="1"/>
</dbReference>
<dbReference type="InterPro" id="IPR036047">
    <property type="entry name" value="F-box-like_dom_sf"/>
</dbReference>
<reference evidence="1" key="1">
    <citation type="journal article" date="2018" name="Nat. Commun.">
        <title>Diversity and evolution of the emerging Pandoraviridae family.</title>
        <authorList>
            <person name="Legendre M."/>
            <person name="Fabre E."/>
            <person name="Poirot O."/>
            <person name="Jeudy S."/>
            <person name="Lartigue A."/>
            <person name="Alempic J.M."/>
            <person name="Beucher L."/>
            <person name="Philippe N."/>
            <person name="Bertaux L."/>
            <person name="Christo-Foroux E."/>
            <person name="Labadie K."/>
            <person name="Coute Y."/>
            <person name="Abergel C."/>
            <person name="Claverie J.M."/>
        </authorList>
    </citation>
    <scope>NUCLEOTIDE SEQUENCE [LARGE SCALE GENOMIC DNA]</scope>
    <source>
        <strain evidence="1">Neocaledonia</strain>
    </source>
</reference>
<dbReference type="EMBL" id="MG011690">
    <property type="protein sequence ID" value="AVK76347.1"/>
    <property type="molecule type" value="Genomic_DNA"/>
</dbReference>
<name>A0A2U7UD44_9VIRU</name>